<organism evidence="1 2">
    <name type="scientific">Levilactobacillus brevis (strain ATCC 367 / BCRC 12310 / CIP 105137 / JCM 1170 / LMG 11437 / NCIMB 947 / NCTC 947)</name>
    <name type="common">Lactobacillus brevis</name>
    <dbReference type="NCBI Taxonomy" id="387344"/>
    <lineage>
        <taxon>Bacteria</taxon>
        <taxon>Bacillati</taxon>
        <taxon>Bacillota</taxon>
        <taxon>Bacilli</taxon>
        <taxon>Lactobacillales</taxon>
        <taxon>Lactobacillaceae</taxon>
        <taxon>Levilactobacillus</taxon>
    </lineage>
</organism>
<dbReference type="KEGG" id="lbr:LVIS_1080"/>
<accession>Q03RG0</accession>
<evidence type="ECO:0000313" key="2">
    <source>
        <dbReference type="Proteomes" id="UP000001652"/>
    </source>
</evidence>
<name>Q03RG0_LEVBA</name>
<dbReference type="STRING" id="387344.LVIS_1080"/>
<evidence type="ECO:0000313" key="1">
    <source>
        <dbReference type="EMBL" id="ABJ64212.1"/>
    </source>
</evidence>
<dbReference type="RefSeq" id="WP_011667842.1">
    <property type="nucleotide sequence ID" value="NC_008497.1"/>
</dbReference>
<reference evidence="1 2" key="1">
    <citation type="journal article" date="2006" name="Proc. Natl. Acad. Sci. U.S.A.">
        <title>Comparative genomics of the lactic acid bacteria.</title>
        <authorList>
            <person name="Makarova K."/>
            <person name="Slesarev A."/>
            <person name="Wolf Y."/>
            <person name="Sorokin A."/>
            <person name="Mirkin B."/>
            <person name="Koonin E."/>
            <person name="Pavlov A."/>
            <person name="Pavlova N."/>
            <person name="Karamychev V."/>
            <person name="Polouchine N."/>
            <person name="Shakhova V."/>
            <person name="Grigoriev I."/>
            <person name="Lou Y."/>
            <person name="Rohksar D."/>
            <person name="Lucas S."/>
            <person name="Huang K."/>
            <person name="Goodstein D.M."/>
            <person name="Hawkins T."/>
            <person name="Plengvidhya V."/>
            <person name="Welker D."/>
            <person name="Hughes J."/>
            <person name="Goh Y."/>
            <person name="Benson A."/>
            <person name="Baldwin K."/>
            <person name="Lee J.H."/>
            <person name="Diaz-Muniz I."/>
            <person name="Dosti B."/>
            <person name="Smeianov V."/>
            <person name="Wechter W."/>
            <person name="Barabote R."/>
            <person name="Lorca G."/>
            <person name="Altermann E."/>
            <person name="Barrangou R."/>
            <person name="Ganesan B."/>
            <person name="Xie Y."/>
            <person name="Rawsthorne H."/>
            <person name="Tamir D."/>
            <person name="Parker C."/>
            <person name="Breidt F."/>
            <person name="Broadbent J."/>
            <person name="Hutkins R."/>
            <person name="O'Sullivan D."/>
            <person name="Steele J."/>
            <person name="Unlu G."/>
            <person name="Saier M."/>
            <person name="Klaenhammer T."/>
            <person name="Richardson P."/>
            <person name="Kozyavkin S."/>
            <person name="Weimer B."/>
            <person name="Mills D."/>
        </authorList>
    </citation>
    <scope>NUCLEOTIDE SEQUENCE [LARGE SCALE GENOMIC DNA]</scope>
    <source>
        <strain evidence="2">ATCC 367 / BCRC 12310 / CIP 105137 / JCM 1170 / LMG 11437 / NCIMB 947 / NCTC 947</strain>
    </source>
</reference>
<gene>
    <name evidence="1" type="ordered locus">LVIS_1080</name>
</gene>
<dbReference type="eggNOG" id="ENOG5030IXB">
    <property type="taxonomic scope" value="Bacteria"/>
</dbReference>
<dbReference type="AlphaFoldDB" id="Q03RG0"/>
<dbReference type="CDD" id="cd19958">
    <property type="entry name" value="pyocin_knob"/>
    <property type="match status" value="1"/>
</dbReference>
<dbReference type="HOGENOM" id="CLU_456200_0_0_9"/>
<dbReference type="Proteomes" id="UP000001652">
    <property type="component" value="Chromosome"/>
</dbReference>
<sequence>MADSSRTIMTDAGFALETRVRADETKMQFTRAAISTDDHFSDTDDALAKLTELYNIQQDGKVTAVQVINTTTVYVQVDVNQAESKADYQMRSAALYAKDDDGTEVLYGVTVLQDPVFVHKDADGSYLGFGINTTVGKASNVVVVVDPANMVTQQVFESTMKNYYTKAEVDAKFVTDDDFASKLPKNIATTDAANTFVKSQTLAGGATDGKGNAYATTKDVATGLNNGLSTKVNTTDMRKPANDVLGLEDIKSSVLPSGTDLYTLINTSGQPLSYFVPTYTSAQSMVNKPTTKLSAFKLNTDSIGDSTSPSYNYTFLTLKDDSDGSIYEALIHTDGSGAIIVTRPWYKVADDSTVVHSTDMRKPASDVAGIEEVNAKQDKIGYTPADDSKVVHSTVTQLTSTDMNTVLTAGFYSLNSGTNGMPNADAWTIYQVIPLSSVNGVQVAYETNNAILGMRSWNSGSGKIIFTSWVQFADDSKVAHLAGTNNFDTVPTVNNNPLLLASSLPSDLARTGQDANFTAKLQQNGQDVALANNTIARNPNTGVVSEPVDFTKLTVNGGKSVATSDDLNNYYHANASDAAALAAAKSATVPGIFWFEEV</sequence>
<protein>
    <submittedName>
        <fullName evidence="1">Uncharacterized protein</fullName>
    </submittedName>
</protein>
<keyword evidence="2" id="KW-1185">Reference proteome</keyword>
<proteinExistence type="predicted"/>
<dbReference type="EMBL" id="CP000416">
    <property type="protein sequence ID" value="ABJ64212.1"/>
    <property type="molecule type" value="Genomic_DNA"/>
</dbReference>